<protein>
    <recommendedName>
        <fullName evidence="3">Monooxygenase</fullName>
    </recommendedName>
</protein>
<reference evidence="1 2" key="1">
    <citation type="submission" date="2020-07" db="EMBL/GenBank/DDBJ databases">
        <title>Sequencing the genomes of 1000 actinobacteria strains.</title>
        <authorList>
            <person name="Klenk H.-P."/>
        </authorList>
    </citation>
    <scope>NUCLEOTIDE SEQUENCE [LARGE SCALE GENOMIC DNA]</scope>
    <source>
        <strain evidence="1 2">CXB654</strain>
    </source>
</reference>
<dbReference type="EMBL" id="JACCCC010000001">
    <property type="protein sequence ID" value="NYE50217.1"/>
    <property type="molecule type" value="Genomic_DNA"/>
</dbReference>
<gene>
    <name evidence="1" type="ORF">HDA32_005337</name>
</gene>
<evidence type="ECO:0000313" key="2">
    <source>
        <dbReference type="Proteomes" id="UP000589036"/>
    </source>
</evidence>
<sequence>MLRDGRFALLTRDGAASGPWSDRVRPVRATGPLRVAAALIRPDGYVAWAADTPADTDVRSALLKWCGPAESTDQEDDPHRAAT</sequence>
<evidence type="ECO:0008006" key="3">
    <source>
        <dbReference type="Google" id="ProtNLM"/>
    </source>
</evidence>
<dbReference type="Gene3D" id="3.40.30.120">
    <property type="match status" value="1"/>
</dbReference>
<keyword evidence="2" id="KW-1185">Reference proteome</keyword>
<dbReference type="AlphaFoldDB" id="A0A852U3Q8"/>
<dbReference type="Pfam" id="PF21274">
    <property type="entry name" value="Rng_hyd_C"/>
    <property type="match status" value="1"/>
</dbReference>
<accession>A0A852U3Q8</accession>
<proteinExistence type="predicted"/>
<dbReference type="Proteomes" id="UP000589036">
    <property type="component" value="Unassembled WGS sequence"/>
</dbReference>
<comment type="caution">
    <text evidence="1">The sequence shown here is derived from an EMBL/GenBank/DDBJ whole genome shotgun (WGS) entry which is preliminary data.</text>
</comment>
<evidence type="ECO:0000313" key="1">
    <source>
        <dbReference type="EMBL" id="NYE50217.1"/>
    </source>
</evidence>
<organism evidence="1 2">
    <name type="scientific">Spinactinospora alkalitolerans</name>
    <dbReference type="NCBI Taxonomy" id="687207"/>
    <lineage>
        <taxon>Bacteria</taxon>
        <taxon>Bacillati</taxon>
        <taxon>Actinomycetota</taxon>
        <taxon>Actinomycetes</taxon>
        <taxon>Streptosporangiales</taxon>
        <taxon>Nocardiopsidaceae</taxon>
        <taxon>Spinactinospora</taxon>
    </lineage>
</organism>
<name>A0A852U3Q8_9ACTN</name>
<dbReference type="RefSeq" id="WP_344732490.1">
    <property type="nucleotide sequence ID" value="NZ_BAAAYY010000014.1"/>
</dbReference>